<feature type="transmembrane region" description="Helical" evidence="6">
    <location>
        <begin position="52"/>
        <end position="74"/>
    </location>
</feature>
<dbReference type="InterPro" id="IPR008388">
    <property type="entry name" value="Ac45_acc_su"/>
</dbReference>
<dbReference type="GO" id="GO:0030659">
    <property type="term" value="C:cytoplasmic vesicle membrane"/>
    <property type="evidence" value="ECO:0007669"/>
    <property type="project" value="UniProtKB-ARBA"/>
</dbReference>
<dbReference type="VGNC" id="VGNC:11856">
    <property type="gene designation" value="ATP6AP1L"/>
</dbReference>
<reference evidence="9 10" key="1">
    <citation type="journal article" date="2005" name="Nature">
        <title>Initial sequence of the chimpanzee genome and comparison with the human genome.</title>
        <authorList>
            <consortium name="Chimpanzee sequencing and analysis consortium"/>
        </authorList>
    </citation>
    <scope>NUCLEOTIDE SEQUENCE [LARGE SCALE GENOMIC DNA]</scope>
</reference>
<comment type="subcellular location">
    <subcellularLocation>
        <location evidence="1">Membrane</location>
        <topology evidence="1">Single-pass membrane protein</topology>
    </subcellularLocation>
</comment>
<dbReference type="Proteomes" id="UP000002277">
    <property type="component" value="Chromosome 5"/>
</dbReference>
<reference evidence="9" key="2">
    <citation type="submission" date="2025-08" db="UniProtKB">
        <authorList>
            <consortium name="Ensembl"/>
        </authorList>
    </citation>
    <scope>IDENTIFICATION</scope>
</reference>
<accession>A0A2I3S957</accession>
<evidence type="ECO:0000256" key="3">
    <source>
        <dbReference type="ARBA" id="ARBA00022692"/>
    </source>
</evidence>
<dbReference type="Ensembl" id="ENSPTRT00000102968.1">
    <property type="protein sequence ID" value="ENSPTRP00000073518.1"/>
    <property type="gene ID" value="ENSPTRG00000050446.1"/>
</dbReference>
<feature type="domain" description="V-type proton ATPase subunit S1 luminal" evidence="7">
    <location>
        <begin position="146"/>
        <end position="292"/>
    </location>
</feature>
<dbReference type="PANTHER" id="PTHR12471">
    <property type="entry name" value="VACUOLAR ATP SYNTHASE SUBUNIT S1"/>
    <property type="match status" value="1"/>
</dbReference>
<dbReference type="GeneTree" id="ENSGT00940000158156"/>
<sequence length="388" mass="44067">MEYILRKLPCYWLNMLSVTWHEKYCLCSVCIYELTDVLALKKLILFLMGKKILFSFSLIFLGIGLSLTLDHIFARKNVSSPTSSNKEVVMRNDQNNGDMKPFQNFTTIPITQALNYNLSKEGHLEKEPWNAFSHHGPVNVSINGIPCILFWAKRIMIKFKNQTWLDLTDEPFGQKVTVDPDNSNCSEESARLSLKLGDAGNPRSLAIRFILTNYNKLSIQSWFSLRRVEIISNNSIQAVFNPTGVYAPSGYSYRCQRVGSLQQDQALLLPSDTDDGSSLWEVTFIGFQIQGFAIKGGRFTKAQDCTSSFSPAFLIGLAMSLILLLVLAYALHMLIYLRYLDQQYDLIASPAHFSQLKARDTAEEKELLRSQGAECYELRSQQISKIYV</sequence>
<dbReference type="Pfam" id="PF20520">
    <property type="entry name" value="Ac45-VOA1_TM"/>
    <property type="match status" value="1"/>
</dbReference>
<dbReference type="InterPro" id="IPR046756">
    <property type="entry name" value="VAS1/VOA1_TM"/>
</dbReference>
<evidence type="ECO:0000313" key="11">
    <source>
        <dbReference type="VGNC" id="VGNC:11856"/>
    </source>
</evidence>
<evidence type="ECO:0000256" key="6">
    <source>
        <dbReference type="SAM" id="Phobius"/>
    </source>
</evidence>
<organism evidence="9 10">
    <name type="scientific">Pan troglodytes</name>
    <name type="common">Chimpanzee</name>
    <dbReference type="NCBI Taxonomy" id="9598"/>
    <lineage>
        <taxon>Eukaryota</taxon>
        <taxon>Metazoa</taxon>
        <taxon>Chordata</taxon>
        <taxon>Craniata</taxon>
        <taxon>Vertebrata</taxon>
        <taxon>Euteleostomi</taxon>
        <taxon>Mammalia</taxon>
        <taxon>Eutheria</taxon>
        <taxon>Euarchontoglires</taxon>
        <taxon>Primates</taxon>
        <taxon>Haplorrhini</taxon>
        <taxon>Catarrhini</taxon>
        <taxon>Hominidae</taxon>
        <taxon>Pan</taxon>
    </lineage>
</organism>
<dbReference type="EMBL" id="AACZ04061900">
    <property type="status" value="NOT_ANNOTATED_CDS"/>
    <property type="molecule type" value="Genomic_DNA"/>
</dbReference>
<reference evidence="9" key="3">
    <citation type="submission" date="2025-09" db="UniProtKB">
        <authorList>
            <consortium name="Ensembl"/>
        </authorList>
    </citation>
    <scope>IDENTIFICATION</scope>
</reference>
<evidence type="ECO:0000259" key="8">
    <source>
        <dbReference type="Pfam" id="PF20520"/>
    </source>
</evidence>
<keyword evidence="5 6" id="KW-0472">Membrane</keyword>
<dbReference type="InParanoid" id="A0A2I3S957"/>
<dbReference type="InterPro" id="IPR046755">
    <property type="entry name" value="VAS1_LD"/>
</dbReference>
<keyword evidence="10" id="KW-1185">Reference proteome</keyword>
<dbReference type="FunCoup" id="A0A2I3S957">
    <property type="interactions" value="10"/>
</dbReference>
<dbReference type="Gene3D" id="2.40.160.110">
    <property type="match status" value="1"/>
</dbReference>
<proteinExistence type="inferred from homology"/>
<dbReference type="GO" id="GO:0012505">
    <property type="term" value="C:endomembrane system"/>
    <property type="evidence" value="ECO:0007669"/>
    <property type="project" value="UniProtKB-ARBA"/>
</dbReference>
<evidence type="ECO:0000256" key="5">
    <source>
        <dbReference type="ARBA" id="ARBA00023136"/>
    </source>
</evidence>
<name>A0A2I3S957_PANTR</name>
<keyword evidence="4 6" id="KW-1133">Transmembrane helix</keyword>
<evidence type="ECO:0000313" key="9">
    <source>
        <dbReference type="Ensembl" id="ENSPTRP00000073518.1"/>
    </source>
</evidence>
<evidence type="ECO:0000259" key="7">
    <source>
        <dbReference type="Pfam" id="PF05827"/>
    </source>
</evidence>
<evidence type="ECO:0000256" key="1">
    <source>
        <dbReference type="ARBA" id="ARBA00004167"/>
    </source>
</evidence>
<dbReference type="Pfam" id="PF05827">
    <property type="entry name" value="VAS1_LD"/>
    <property type="match status" value="1"/>
</dbReference>
<keyword evidence="3 6" id="KW-0812">Transmembrane</keyword>
<dbReference type="PANTHER" id="PTHR12471:SF3">
    <property type="entry name" value="ATPASE, H+ TRANSPORTING, LYSOSOMAL ACCESSORY PROTEIN 1-LIKE"/>
    <property type="match status" value="1"/>
</dbReference>
<comment type="similarity">
    <text evidence="2">Belongs to the vacuolar ATPase subunit S1 family.</text>
</comment>
<dbReference type="FunFam" id="2.40.160.110:FF:000003">
    <property type="entry name" value="ATPase H+ transporting accessory protein 1"/>
    <property type="match status" value="1"/>
</dbReference>
<dbReference type="AlphaFoldDB" id="A0A2I3S957"/>
<evidence type="ECO:0000256" key="4">
    <source>
        <dbReference type="ARBA" id="ARBA00022989"/>
    </source>
</evidence>
<protein>
    <submittedName>
        <fullName evidence="9">ATPase H+ transporting accessory protein 1 like</fullName>
    </submittedName>
</protein>
<feature type="domain" description="V-type proton ATPase subunit S1/VOA1 transmembrane" evidence="8">
    <location>
        <begin position="308"/>
        <end position="340"/>
    </location>
</feature>
<gene>
    <name evidence="9 11" type="primary">ATP6AP1L</name>
</gene>
<dbReference type="GO" id="GO:0098588">
    <property type="term" value="C:bounding membrane of organelle"/>
    <property type="evidence" value="ECO:0007669"/>
    <property type="project" value="UniProtKB-ARBA"/>
</dbReference>
<evidence type="ECO:0000256" key="2">
    <source>
        <dbReference type="ARBA" id="ARBA00009037"/>
    </source>
</evidence>
<dbReference type="Bgee" id="ENSPTRG00000050446">
    <property type="expression patterns" value="Expressed in testis"/>
</dbReference>
<evidence type="ECO:0000313" key="10">
    <source>
        <dbReference type="Proteomes" id="UP000002277"/>
    </source>
</evidence>
<feature type="transmembrane region" description="Helical" evidence="6">
    <location>
        <begin position="313"/>
        <end position="337"/>
    </location>
</feature>